<dbReference type="Pfam" id="PF03576">
    <property type="entry name" value="Peptidase_S58"/>
    <property type="match status" value="1"/>
</dbReference>
<dbReference type="Proteomes" id="UP001500880">
    <property type="component" value="Unassembled WGS sequence"/>
</dbReference>
<accession>A0ABN1BB79</accession>
<evidence type="ECO:0000256" key="1">
    <source>
        <dbReference type="ARBA" id="ARBA00007068"/>
    </source>
</evidence>
<comment type="caution">
    <text evidence="2">The sequence shown here is derived from an EMBL/GenBank/DDBJ whole genome shotgun (WGS) entry which is preliminary data.</text>
</comment>
<evidence type="ECO:0000313" key="2">
    <source>
        <dbReference type="EMBL" id="GAA0493976.1"/>
    </source>
</evidence>
<proteinExistence type="inferred from homology"/>
<dbReference type="InterPro" id="IPR005321">
    <property type="entry name" value="Peptidase_S58_DmpA"/>
</dbReference>
<protein>
    <submittedName>
        <fullName evidence="2">P1 family peptidase</fullName>
    </submittedName>
</protein>
<dbReference type="InterPro" id="IPR016117">
    <property type="entry name" value="ArgJ-like_dom_sf"/>
</dbReference>
<dbReference type="SUPFAM" id="SSF56266">
    <property type="entry name" value="DmpA/ArgJ-like"/>
    <property type="match status" value="1"/>
</dbReference>
<sequence>MRKRVRELDVKIGTLHPGERNMISDVPGVMVGHVTKCEDLDNETCIRTGVTAVLPHQGNLFQEKVPAASFVLNGFGKTAGLVQVEELGTIESPIMLTNTFQVGTVWQGTLSYMLGQNPDVGDTTGSLNVVVGECNDMYLNDARVQRLTNNDAVQAIEAAETDIEEGAVGAGTGMMCYQYKGGVGTSSRKVKDGYTIGALVVSNFGKREELEAARYQKAEMDESGIPDGSIMMIVATNAPVSDRQLKRIARRAPIGLARTGSRVHHGSGDVVIAFSNAYTIPHNDQGDYLEKQMLIRDDSQVMNELFQGVEEATEEAILNSLTKAQTMEGRKGRVAEGIPYSLFQRQ</sequence>
<dbReference type="PANTHER" id="PTHR36512">
    <property type="entry name" value="D-AMINOPEPTIDASE"/>
    <property type="match status" value="1"/>
</dbReference>
<keyword evidence="3" id="KW-1185">Reference proteome</keyword>
<comment type="similarity">
    <text evidence="1">Belongs to the peptidase S58 family.</text>
</comment>
<organism evidence="2 3">
    <name type="scientific">Salinibacillus aidingensis</name>
    <dbReference type="NCBI Taxonomy" id="237684"/>
    <lineage>
        <taxon>Bacteria</taxon>
        <taxon>Bacillati</taxon>
        <taxon>Bacillota</taxon>
        <taxon>Bacilli</taxon>
        <taxon>Bacillales</taxon>
        <taxon>Bacillaceae</taxon>
        <taxon>Salinibacillus</taxon>
    </lineage>
</organism>
<dbReference type="Gene3D" id="3.60.70.12">
    <property type="entry name" value="L-amino peptidase D-ALA esterase/amidase"/>
    <property type="match status" value="1"/>
</dbReference>
<dbReference type="PANTHER" id="PTHR36512:SF3">
    <property type="entry name" value="BLR5678 PROTEIN"/>
    <property type="match status" value="1"/>
</dbReference>
<dbReference type="RefSeq" id="WP_343840576.1">
    <property type="nucleotide sequence ID" value="NZ_BAAADO010000004.1"/>
</dbReference>
<dbReference type="EMBL" id="BAAADO010000004">
    <property type="protein sequence ID" value="GAA0493976.1"/>
    <property type="molecule type" value="Genomic_DNA"/>
</dbReference>
<reference evidence="2 3" key="1">
    <citation type="journal article" date="2019" name="Int. J. Syst. Evol. Microbiol.">
        <title>The Global Catalogue of Microorganisms (GCM) 10K type strain sequencing project: providing services to taxonomists for standard genome sequencing and annotation.</title>
        <authorList>
            <consortium name="The Broad Institute Genomics Platform"/>
            <consortium name="The Broad Institute Genome Sequencing Center for Infectious Disease"/>
            <person name="Wu L."/>
            <person name="Ma J."/>
        </authorList>
    </citation>
    <scope>NUCLEOTIDE SEQUENCE [LARGE SCALE GENOMIC DNA]</scope>
    <source>
        <strain evidence="2 3">JCM 12389</strain>
    </source>
</reference>
<name>A0ABN1BB79_9BACI</name>
<gene>
    <name evidence="2" type="ORF">GCM10008986_20610</name>
</gene>
<evidence type="ECO:0000313" key="3">
    <source>
        <dbReference type="Proteomes" id="UP001500880"/>
    </source>
</evidence>
<dbReference type="CDD" id="cd02253">
    <property type="entry name" value="DmpA"/>
    <property type="match status" value="1"/>
</dbReference>